<dbReference type="AlphaFoldDB" id="I0IHE8"/>
<dbReference type="eggNOG" id="COG0614">
    <property type="taxonomic scope" value="Bacteria"/>
</dbReference>
<protein>
    <submittedName>
        <fullName evidence="2">Uncharacterized protein</fullName>
    </submittedName>
</protein>
<evidence type="ECO:0000313" key="3">
    <source>
        <dbReference type="Proteomes" id="UP000007881"/>
    </source>
</evidence>
<dbReference type="HOGENOM" id="CLU_427503_0_0_0"/>
<proteinExistence type="predicted"/>
<dbReference type="Proteomes" id="UP000007881">
    <property type="component" value="Chromosome"/>
</dbReference>
<gene>
    <name evidence="2" type="ordered locus">PSMK_25270</name>
</gene>
<dbReference type="EMBL" id="AP012338">
    <property type="protein sequence ID" value="BAM04686.1"/>
    <property type="molecule type" value="Genomic_DNA"/>
</dbReference>
<evidence type="ECO:0000313" key="2">
    <source>
        <dbReference type="EMBL" id="BAM04686.1"/>
    </source>
</evidence>
<keyword evidence="3" id="KW-1185">Reference proteome</keyword>
<name>I0IHE8_PHYMF</name>
<accession>I0IHE8</accession>
<dbReference type="OrthoDB" id="285284at2"/>
<dbReference type="KEGG" id="phm:PSMK_25270"/>
<reference evidence="2 3" key="1">
    <citation type="submission" date="2012-02" db="EMBL/GenBank/DDBJ databases">
        <title>Complete genome sequence of Phycisphaera mikurensis NBRC 102666.</title>
        <authorList>
            <person name="Ankai A."/>
            <person name="Hosoyama A."/>
            <person name="Terui Y."/>
            <person name="Sekine M."/>
            <person name="Fukai R."/>
            <person name="Kato Y."/>
            <person name="Nakamura S."/>
            <person name="Yamada-Narita S."/>
            <person name="Kawakoshi A."/>
            <person name="Fukunaga Y."/>
            <person name="Yamazaki S."/>
            <person name="Fujita N."/>
        </authorList>
    </citation>
    <scope>NUCLEOTIDE SEQUENCE [LARGE SCALE GENOMIC DNA]</scope>
    <source>
        <strain evidence="3">NBRC 102666 / KCTC 22515 / FYK2301M01</strain>
    </source>
</reference>
<evidence type="ECO:0000256" key="1">
    <source>
        <dbReference type="SAM" id="Coils"/>
    </source>
</evidence>
<organism evidence="2 3">
    <name type="scientific">Phycisphaera mikurensis (strain NBRC 102666 / KCTC 22515 / FYK2301M01)</name>
    <dbReference type="NCBI Taxonomy" id="1142394"/>
    <lineage>
        <taxon>Bacteria</taxon>
        <taxon>Pseudomonadati</taxon>
        <taxon>Planctomycetota</taxon>
        <taxon>Phycisphaerae</taxon>
        <taxon>Phycisphaerales</taxon>
        <taxon>Phycisphaeraceae</taxon>
        <taxon>Phycisphaera</taxon>
    </lineage>
</organism>
<feature type="coiled-coil region" evidence="1">
    <location>
        <begin position="104"/>
        <end position="131"/>
    </location>
</feature>
<dbReference type="RefSeq" id="WP_014437899.1">
    <property type="nucleotide sequence ID" value="NC_017080.1"/>
</dbReference>
<sequence length="640" mass="69248">MSTEATPPPRIVLGAEAAAGVGRMLRERRAADAPHYQPLVHLVDPAEGAPLREAAAGLHPAEVRLHGGPDCLRSLAAALGEELHAALPPALTLSPRLAALREPAAAALRALATLQKKREDAARRRLAARDAARDAAWWARRLADAAGTETGAGQPLRVAVVTSRFSTFLRHAAAGLAAAVGRRGGLCELVLEPTPHGPRAPLQLLERCLALDPDLLVGINFRRADLPGHLPEGVPFVCWIQDAMPHLFRPAGTGPGPRDFVAGLRLAGSDALERCPPERFLHFGVPVAPERFAGGSGRPRTGRGRGVVYVSHQSEPADRLIERTRAGAAAPDRDRYDRAVVLVREAVDRWPTTAPLGLLRRAADALLPAHPRPGAREAMLRLHVAPLAERLLRHETLAWAAEAAAACGLELRLHGRGWEDHPTLARHAAGPAGHADALAGVYAGAVASLHASVEGTAHPRVAEIAIAGGLPLARRSWQELFHLHFHRVYTYASTVPPDRCLTADRKHVFELERHPRLRRRLRERERLPPLPDEIAFDGAGWDHLRPPSDWPRRWAVRADQPVPELPRFAHGLVLYGNPRDLTFSTPGGLAKRLQRAADDPARGVRRSARLASIARRTQSTDAFLQEVLGVVRRETAAAVG</sequence>
<keyword evidence="1" id="KW-0175">Coiled coil</keyword>
<dbReference type="STRING" id="1142394.PSMK_25270"/>